<protein>
    <submittedName>
        <fullName evidence="1">Uncharacterized protein</fullName>
    </submittedName>
</protein>
<sequence length="98" mass="11638">MEKVLFENQYWTIEISGGDLFVSNKRLAGEWPGDEYALIEKFEDVETCEIKRVKIPKYIRQELKNMQKLSLLLKKLKKKLKILLFLSLLKKVTTTKIY</sequence>
<name>U5PXQ9_9CAUD</name>
<reference evidence="1 2" key="1">
    <citation type="journal article" date="2013" name="Genome Announc.">
        <title>Complete Genome of Bacillus megaterium Siphophage Staley.</title>
        <authorList>
            <person name="Hastings W.J."/>
            <person name="Ritter M.A."/>
            <person name="Chamakura K.R."/>
            <person name="Kuty Everett G.F."/>
        </authorList>
    </citation>
    <scope>NUCLEOTIDE SEQUENCE [LARGE SCALE GENOMIC DNA]</scope>
</reference>
<dbReference type="EMBL" id="KF669663">
    <property type="protein sequence ID" value="AGY48795.1"/>
    <property type="molecule type" value="Genomic_DNA"/>
</dbReference>
<gene>
    <name evidence="1" type="ORF">Staley_112</name>
</gene>
<dbReference type="GeneID" id="17959581"/>
<proteinExistence type="predicted"/>
<accession>U5PXQ9</accession>
<organism evidence="1 2">
    <name type="scientific">Bacillus phage Staley</name>
    <dbReference type="NCBI Taxonomy" id="1406792"/>
    <lineage>
        <taxon>Viruses</taxon>
        <taxon>Duplodnaviria</taxon>
        <taxon>Heunggongvirae</taxon>
        <taxon>Uroviricota</taxon>
        <taxon>Caudoviricetes</taxon>
        <taxon>Slashvirus</taxon>
        <taxon>Slashvirus staley</taxon>
    </lineage>
</organism>
<dbReference type="KEGG" id="vg:17959581"/>
<evidence type="ECO:0000313" key="2">
    <source>
        <dbReference type="Proteomes" id="UP000017658"/>
    </source>
</evidence>
<keyword evidence="2" id="KW-1185">Reference proteome</keyword>
<dbReference type="RefSeq" id="YP_008770826.1">
    <property type="nucleotide sequence ID" value="NC_022767.1"/>
</dbReference>
<dbReference type="Proteomes" id="UP000017658">
    <property type="component" value="Segment"/>
</dbReference>
<evidence type="ECO:0000313" key="1">
    <source>
        <dbReference type="EMBL" id="AGY48795.1"/>
    </source>
</evidence>